<feature type="compositionally biased region" description="Gly residues" evidence="1">
    <location>
        <begin position="48"/>
        <end position="59"/>
    </location>
</feature>
<accession>A0ABN9W894</accession>
<gene>
    <name evidence="2" type="ORF">PCOR1329_LOCUS64942</name>
</gene>
<feature type="region of interest" description="Disordered" evidence="1">
    <location>
        <begin position="13"/>
        <end position="61"/>
    </location>
</feature>
<organism evidence="2 3">
    <name type="scientific">Prorocentrum cordatum</name>
    <dbReference type="NCBI Taxonomy" id="2364126"/>
    <lineage>
        <taxon>Eukaryota</taxon>
        <taxon>Sar</taxon>
        <taxon>Alveolata</taxon>
        <taxon>Dinophyceae</taxon>
        <taxon>Prorocentrales</taxon>
        <taxon>Prorocentraceae</taxon>
        <taxon>Prorocentrum</taxon>
    </lineage>
</organism>
<comment type="caution">
    <text evidence="2">The sequence shown here is derived from an EMBL/GenBank/DDBJ whole genome shotgun (WGS) entry which is preliminary data.</text>
</comment>
<feature type="compositionally biased region" description="Polar residues" evidence="1">
    <location>
        <begin position="14"/>
        <end position="28"/>
    </location>
</feature>
<feature type="region of interest" description="Disordered" evidence="1">
    <location>
        <begin position="148"/>
        <end position="172"/>
    </location>
</feature>
<feature type="compositionally biased region" description="Polar residues" evidence="1">
    <location>
        <begin position="202"/>
        <end position="214"/>
    </location>
</feature>
<sequence>MKNAPLLLQLLWPISQTRPSTVEPSSTVLEEGKEEEEEEDEEEEEEGGGGGGGGGGGVHEGIWLRRAPLGCGGYRCPACLTRGPRRGPARHRLPRAPAPAAAARRGARAAASQAGIGDSAAPATQPGPCSALFRLKICSRATTVHSSHDSQQHLVPQSASPADPASPGCQYSPRRGRAIAIAIATAGTETTIGSPDRAGRLTSCTRPWESTSTE</sequence>
<dbReference type="Proteomes" id="UP001189429">
    <property type="component" value="Unassembled WGS sequence"/>
</dbReference>
<evidence type="ECO:0000313" key="3">
    <source>
        <dbReference type="Proteomes" id="UP001189429"/>
    </source>
</evidence>
<feature type="region of interest" description="Disordered" evidence="1">
    <location>
        <begin position="190"/>
        <end position="214"/>
    </location>
</feature>
<feature type="compositionally biased region" description="Acidic residues" evidence="1">
    <location>
        <begin position="32"/>
        <end position="47"/>
    </location>
</feature>
<evidence type="ECO:0000313" key="2">
    <source>
        <dbReference type="EMBL" id="CAK0882420.1"/>
    </source>
</evidence>
<dbReference type="EMBL" id="CAUYUJ010018294">
    <property type="protein sequence ID" value="CAK0882420.1"/>
    <property type="molecule type" value="Genomic_DNA"/>
</dbReference>
<feature type="compositionally biased region" description="Low complexity" evidence="1">
    <location>
        <begin position="98"/>
        <end position="111"/>
    </location>
</feature>
<name>A0ABN9W894_9DINO</name>
<keyword evidence="3" id="KW-1185">Reference proteome</keyword>
<protein>
    <submittedName>
        <fullName evidence="2">Uncharacterized protein</fullName>
    </submittedName>
</protein>
<feature type="compositionally biased region" description="Basic residues" evidence="1">
    <location>
        <begin position="83"/>
        <end position="94"/>
    </location>
</feature>
<feature type="compositionally biased region" description="Low complexity" evidence="1">
    <location>
        <begin position="158"/>
        <end position="167"/>
    </location>
</feature>
<reference evidence="2" key="1">
    <citation type="submission" date="2023-10" db="EMBL/GenBank/DDBJ databases">
        <authorList>
            <person name="Chen Y."/>
            <person name="Shah S."/>
            <person name="Dougan E. K."/>
            <person name="Thang M."/>
            <person name="Chan C."/>
        </authorList>
    </citation>
    <scope>NUCLEOTIDE SEQUENCE [LARGE SCALE GENOMIC DNA]</scope>
</reference>
<feature type="region of interest" description="Disordered" evidence="1">
    <location>
        <begin position="82"/>
        <end position="125"/>
    </location>
</feature>
<evidence type="ECO:0000256" key="1">
    <source>
        <dbReference type="SAM" id="MobiDB-lite"/>
    </source>
</evidence>
<proteinExistence type="predicted"/>